<organism evidence="2 3">
    <name type="scientific">Acidothermus cellulolyticus (strain ATCC 43068 / DSM 8971 / 11B)</name>
    <dbReference type="NCBI Taxonomy" id="351607"/>
    <lineage>
        <taxon>Bacteria</taxon>
        <taxon>Bacillati</taxon>
        <taxon>Actinomycetota</taxon>
        <taxon>Actinomycetes</taxon>
        <taxon>Acidothermales</taxon>
        <taxon>Acidothermaceae</taxon>
        <taxon>Acidothermus</taxon>
    </lineage>
</organism>
<evidence type="ECO:0000313" key="3">
    <source>
        <dbReference type="Proteomes" id="UP000008221"/>
    </source>
</evidence>
<keyword evidence="1" id="KW-0812">Transmembrane</keyword>
<dbReference type="KEGG" id="ace:Acel_1203"/>
<proteinExistence type="predicted"/>
<protein>
    <submittedName>
        <fullName evidence="2">Uncharacterized protein</fullName>
    </submittedName>
</protein>
<dbReference type="HOGENOM" id="CLU_3021291_0_0_11"/>
<keyword evidence="1" id="KW-0472">Membrane</keyword>
<dbReference type="InParanoid" id="A0LU65"/>
<dbReference type="EMBL" id="CP000481">
    <property type="protein sequence ID" value="ABK52975.1"/>
    <property type="molecule type" value="Genomic_DNA"/>
</dbReference>
<reference evidence="2 3" key="1">
    <citation type="journal article" date="2009" name="Genome Res.">
        <title>Complete genome of the cellulolytic thermophile Acidothermus cellulolyticus 11B provides insights into its ecophysiological and evolutionary adaptations.</title>
        <authorList>
            <person name="Barabote R.D."/>
            <person name="Xie G."/>
            <person name="Leu D.H."/>
            <person name="Normand P."/>
            <person name="Necsulea A."/>
            <person name="Daubin V."/>
            <person name="Medigue C."/>
            <person name="Adney W.S."/>
            <person name="Xu X.C."/>
            <person name="Lapidus A."/>
            <person name="Parales R.E."/>
            <person name="Detter C."/>
            <person name="Pujic P."/>
            <person name="Bruce D."/>
            <person name="Lavire C."/>
            <person name="Challacombe J.F."/>
            <person name="Brettin T.S."/>
            <person name="Berry A.M."/>
        </authorList>
    </citation>
    <scope>NUCLEOTIDE SEQUENCE [LARGE SCALE GENOMIC DNA]</scope>
    <source>
        <strain evidence="3">ATCC 43068 / DSM 8971 / 11B</strain>
    </source>
</reference>
<dbReference type="RefSeq" id="WP_011720038.1">
    <property type="nucleotide sequence ID" value="NC_008578.1"/>
</dbReference>
<dbReference type="STRING" id="351607.Acel_1203"/>
<dbReference type="Proteomes" id="UP000008221">
    <property type="component" value="Chromosome"/>
</dbReference>
<dbReference type="AlphaFoldDB" id="A0LU65"/>
<keyword evidence="1" id="KW-1133">Transmembrane helix</keyword>
<sequence>MSFFGWAMVFLGLFILAGAVAALLVIRLWRTVKALLRDVADLAARLTGSAAGDRA</sequence>
<evidence type="ECO:0000313" key="2">
    <source>
        <dbReference type="EMBL" id="ABK52975.1"/>
    </source>
</evidence>
<feature type="transmembrane region" description="Helical" evidence="1">
    <location>
        <begin position="6"/>
        <end position="29"/>
    </location>
</feature>
<accession>A0LU65</accession>
<name>A0LU65_ACIC1</name>
<keyword evidence="3" id="KW-1185">Reference proteome</keyword>
<gene>
    <name evidence="2" type="ordered locus">Acel_1203</name>
</gene>
<evidence type="ECO:0000256" key="1">
    <source>
        <dbReference type="SAM" id="Phobius"/>
    </source>
</evidence>